<comment type="similarity">
    <text evidence="3">Belongs to the ubiquitin-activating E1 family.</text>
</comment>
<dbReference type="Proteomes" id="UP000676336">
    <property type="component" value="Unassembled WGS sequence"/>
</dbReference>
<evidence type="ECO:0000256" key="3">
    <source>
        <dbReference type="ARBA" id="ARBA00005673"/>
    </source>
</evidence>
<feature type="compositionally biased region" description="Polar residues" evidence="10">
    <location>
        <begin position="30"/>
        <end position="41"/>
    </location>
</feature>
<dbReference type="Pfam" id="PF10585">
    <property type="entry name" value="UBA_E1_SCCH"/>
    <property type="match status" value="1"/>
</dbReference>
<evidence type="ECO:0000313" key="12">
    <source>
        <dbReference type="EMBL" id="CAF3898328.1"/>
    </source>
</evidence>
<dbReference type="InterPro" id="IPR033127">
    <property type="entry name" value="UBQ-activ_enz_E1_Cys_AS"/>
</dbReference>
<protein>
    <recommendedName>
        <fullName evidence="4">E1 ubiquitin-activating enzyme</fullName>
        <ecNumber evidence="4">6.2.1.45</ecNumber>
    </recommendedName>
</protein>
<dbReference type="InterPro" id="IPR042302">
    <property type="entry name" value="E1_FCCH_sf"/>
</dbReference>
<dbReference type="InterPro" id="IPR019572">
    <property type="entry name" value="UBA_E1_SCCH"/>
</dbReference>
<comment type="catalytic activity">
    <reaction evidence="1">
        <text>ATP + ubiquitin + [E1 ubiquitin-activating enzyme]-L-cysteine = AMP + diphosphate + S-ubiquitinyl-[E1 ubiquitin-activating enzyme]-L-cysteine.</text>
        <dbReference type="EC" id="6.2.1.45"/>
    </reaction>
</comment>
<dbReference type="EMBL" id="CAJOBI010001761">
    <property type="protein sequence ID" value="CAF3898328.1"/>
    <property type="molecule type" value="Genomic_DNA"/>
</dbReference>
<dbReference type="GO" id="GO:0004839">
    <property type="term" value="F:ubiquitin activating enzyme activity"/>
    <property type="evidence" value="ECO:0007669"/>
    <property type="project" value="UniProtKB-EC"/>
</dbReference>
<dbReference type="PRINTS" id="PR01849">
    <property type="entry name" value="UBIQUITINACT"/>
</dbReference>
<dbReference type="InterPro" id="IPR035985">
    <property type="entry name" value="Ubiquitin-activating_enz"/>
</dbReference>
<dbReference type="FunFam" id="3.40.50.720:FF:000015">
    <property type="entry name" value="Ubiquitin-activating enzyme E1 1"/>
    <property type="match status" value="1"/>
</dbReference>
<evidence type="ECO:0000259" key="11">
    <source>
        <dbReference type="SMART" id="SM00985"/>
    </source>
</evidence>
<dbReference type="InterPro" id="IPR000594">
    <property type="entry name" value="ThiF_NAD_FAD-bd"/>
</dbReference>
<dbReference type="Gene3D" id="3.40.50.720">
    <property type="entry name" value="NAD(P)-binding Rossmann-like Domain"/>
    <property type="match status" value="1"/>
</dbReference>
<dbReference type="Gene3D" id="2.40.30.180">
    <property type="entry name" value="Ubiquitin-activating enzyme E1, FCCH domain"/>
    <property type="match status" value="1"/>
</dbReference>
<evidence type="ECO:0000256" key="8">
    <source>
        <dbReference type="ARBA" id="ARBA00022840"/>
    </source>
</evidence>
<dbReference type="Gene3D" id="3.40.50.12550">
    <property type="entry name" value="Ubiquitin-activating enzyme E1, inactive adenylation domain, subdomain 2"/>
    <property type="match status" value="1"/>
</dbReference>
<evidence type="ECO:0000256" key="10">
    <source>
        <dbReference type="SAM" id="MobiDB-lite"/>
    </source>
</evidence>
<feature type="domain" description="Ubiquitin-activating enzyme E1 C-terminal" evidence="11">
    <location>
        <begin position="815"/>
        <end position="942"/>
    </location>
</feature>
<comment type="caution">
    <text evidence="12">The sequence shown here is derived from an EMBL/GenBank/DDBJ whole genome shotgun (WGS) entry which is preliminary data.</text>
</comment>
<dbReference type="EC" id="6.2.1.45" evidence="4"/>
<dbReference type="PANTHER" id="PTHR10953:SF4">
    <property type="entry name" value="UBIQUITIN-ACTIVATING ENZYME E1 C-TERMINAL DOMAIN-CONTAINING PROTEIN"/>
    <property type="match status" value="1"/>
</dbReference>
<dbReference type="GO" id="GO:0005524">
    <property type="term" value="F:ATP binding"/>
    <property type="evidence" value="ECO:0007669"/>
    <property type="project" value="UniProtKB-KW"/>
</dbReference>
<proteinExistence type="inferred from homology"/>
<comment type="pathway">
    <text evidence="2">Protein modification; protein ubiquitination.</text>
</comment>
<evidence type="ECO:0000256" key="2">
    <source>
        <dbReference type="ARBA" id="ARBA00004906"/>
    </source>
</evidence>
<evidence type="ECO:0000313" key="13">
    <source>
        <dbReference type="Proteomes" id="UP000676336"/>
    </source>
</evidence>
<feature type="compositionally biased region" description="Low complexity" evidence="10">
    <location>
        <begin position="19"/>
        <end position="29"/>
    </location>
</feature>
<feature type="compositionally biased region" description="Polar residues" evidence="10">
    <location>
        <begin position="1"/>
        <end position="18"/>
    </location>
</feature>
<gene>
    <name evidence="12" type="ORF">SMN809_LOCUS6500</name>
</gene>
<dbReference type="SUPFAM" id="SSF69572">
    <property type="entry name" value="Activating enzymes of the ubiquitin-like proteins"/>
    <property type="match status" value="2"/>
</dbReference>
<dbReference type="FunFam" id="3.50.50.80:FF:000001">
    <property type="entry name" value="ubiquitin-like modifier-activating enzyme 1"/>
    <property type="match status" value="1"/>
</dbReference>
<evidence type="ECO:0000256" key="9">
    <source>
        <dbReference type="PROSITE-ProRule" id="PRU10132"/>
    </source>
</evidence>
<dbReference type="InterPro" id="IPR045886">
    <property type="entry name" value="ThiF/MoeB/HesA"/>
</dbReference>
<dbReference type="InterPro" id="IPR038252">
    <property type="entry name" value="UBA_E1_C_sf"/>
</dbReference>
<feature type="active site" description="Glycyl thioester intermediate" evidence="9">
    <location>
        <position position="510"/>
    </location>
</feature>
<sequence length="947" mass="106943">MSTTPQGSTSNQDEITLGTTTTTTTTTSTVSQQEHTAINDGSDSRRHEAFDLPISKKFKSFTTLIRNGSDPTSMSSNCNTANLVEAMEHTNGEMNCNGKSENNNSQHTTTSQQMAGVFEHQTSTSSMKTPEIDEGLYSRQLYVMGREAMHQLASAHVLISGMRGLGVEIAKNIILGGAKSVIVHDCGNVEFADLSSQYYFTESNIGQNRAEVSNKHLSDLNNYVNVTFSSATVDDAFLQKHKVNVYVLTDADLEEQLKVGKHCHEHKIKFVNANTKGLFGQIFCDFGLDFEVIDTNGENPVTQIVTEISQDEAGVVFMSTDTRHGFEDGSYVTFHGVKGMTEVNEREFKISVGSGAIGCEMLKNFAMMGIGCSEEGYVYVTDMDSIEKSNLNRQFLFRSWDIGKMKSTVAAEAVKAMNSRMNIRAYVDGVLPETEHIFNDQYFEDLDGLVNALDNVKARQYIDRRCVYYQKPLVDSGTLGTKASVQVVVPFLTESYSSTNDPPDPSVPMCTLRNFPNLIEHTIEWARDNFAGLFTIPAQQAEEFMRGAKEFAERTSKNHSEYDKTEIIENVKRILGSGRPNSFSDCINWARHLFEQQFHNTIAQLLFNFPRDHVTSKGERFWSGNKRCPHVLKFDVNNPLHLDFVVAASNLLAHIYQIPQTRDRELIAEQVAKIHIPEFKPKAGVTIHENDEQMRADSDRQKNITAMRKNGQSANDIEIEQLLDRLPTPEQVVSIKIQPHEFEKDDDTNFHMDYITATANLRAENYEIQTADRSKIKRIAGNIIPAIATTTAMVTGLVCLEVYKFIQNHKKIESYRNGFVNLALPFFGFSEPVPPKRQKYLDKEFSLWDRFEVQGDMSLEAFIEYFRREHKLVPNMVSAGMSVIYSPHFMRQGSKAQDMKRKISELFETVTKSKIPPHVRSLTLDMLCDDLEGNDVEDVPYIKYTFR</sequence>
<keyword evidence="8" id="KW-0067">ATP-binding</keyword>
<accession>A0A8S2LES0</accession>
<evidence type="ECO:0000256" key="5">
    <source>
        <dbReference type="ARBA" id="ARBA00022598"/>
    </source>
</evidence>
<dbReference type="GO" id="GO:0019948">
    <property type="term" value="F:SUMO activating enzyme activity"/>
    <property type="evidence" value="ECO:0007669"/>
    <property type="project" value="TreeGrafter"/>
</dbReference>
<dbReference type="InterPro" id="IPR018965">
    <property type="entry name" value="Ub-activating_enz_E1_C"/>
</dbReference>
<dbReference type="CDD" id="cd01490">
    <property type="entry name" value="Ube1_repeat2"/>
    <property type="match status" value="1"/>
</dbReference>
<dbReference type="PANTHER" id="PTHR10953">
    <property type="entry name" value="UBIQUITIN-ACTIVATING ENZYME E1"/>
    <property type="match status" value="1"/>
</dbReference>
<dbReference type="InterPro" id="IPR000011">
    <property type="entry name" value="UBQ/SUMO-activ_enz_E1-like"/>
</dbReference>
<name>A0A8S2LES0_9BILA</name>
<evidence type="ECO:0000256" key="4">
    <source>
        <dbReference type="ARBA" id="ARBA00012990"/>
    </source>
</evidence>
<dbReference type="Pfam" id="PF00899">
    <property type="entry name" value="ThiF"/>
    <property type="match status" value="2"/>
</dbReference>
<evidence type="ECO:0000256" key="7">
    <source>
        <dbReference type="ARBA" id="ARBA00022786"/>
    </source>
</evidence>
<dbReference type="Pfam" id="PF09358">
    <property type="entry name" value="E1_UFD"/>
    <property type="match status" value="1"/>
</dbReference>
<dbReference type="SMART" id="SM00985">
    <property type="entry name" value="UBA_e1_C"/>
    <property type="match status" value="1"/>
</dbReference>
<dbReference type="InterPro" id="IPR042063">
    <property type="entry name" value="Ubi_acti_E1_SCCH"/>
</dbReference>
<keyword evidence="5" id="KW-0436">Ligase</keyword>
<evidence type="ECO:0000256" key="6">
    <source>
        <dbReference type="ARBA" id="ARBA00022741"/>
    </source>
</evidence>
<evidence type="ECO:0000256" key="1">
    <source>
        <dbReference type="ARBA" id="ARBA00000488"/>
    </source>
</evidence>
<dbReference type="AlphaFoldDB" id="A0A8S2LES0"/>
<dbReference type="InterPro" id="IPR042449">
    <property type="entry name" value="Ub-E1_IAD_1"/>
</dbReference>
<dbReference type="Gene3D" id="3.10.290.60">
    <property type="entry name" value="Ubiquitin-activating enzyme E1, UFD domain"/>
    <property type="match status" value="1"/>
</dbReference>
<dbReference type="Gene3D" id="1.10.10.2660">
    <property type="entry name" value="Ubiquitin-activating enzyme E1, SCCH domain"/>
    <property type="match status" value="1"/>
</dbReference>
<keyword evidence="7" id="KW-0833">Ubl conjugation pathway</keyword>
<dbReference type="GO" id="GO:0005737">
    <property type="term" value="C:cytoplasm"/>
    <property type="evidence" value="ECO:0007669"/>
    <property type="project" value="TreeGrafter"/>
</dbReference>
<reference evidence="12" key="1">
    <citation type="submission" date="2021-02" db="EMBL/GenBank/DDBJ databases">
        <authorList>
            <person name="Nowell W R."/>
        </authorList>
    </citation>
    <scope>NUCLEOTIDE SEQUENCE</scope>
</reference>
<organism evidence="12 13">
    <name type="scientific">Rotaria magnacalcarata</name>
    <dbReference type="NCBI Taxonomy" id="392030"/>
    <lineage>
        <taxon>Eukaryota</taxon>
        <taxon>Metazoa</taxon>
        <taxon>Spiralia</taxon>
        <taxon>Gnathifera</taxon>
        <taxon>Rotifera</taxon>
        <taxon>Eurotatoria</taxon>
        <taxon>Bdelloidea</taxon>
        <taxon>Philodinida</taxon>
        <taxon>Philodinidae</taxon>
        <taxon>Rotaria</taxon>
    </lineage>
</organism>
<dbReference type="GO" id="GO:0016925">
    <property type="term" value="P:protein sumoylation"/>
    <property type="evidence" value="ECO:0007669"/>
    <property type="project" value="TreeGrafter"/>
</dbReference>
<feature type="region of interest" description="Disordered" evidence="10">
    <location>
        <begin position="1"/>
        <end position="46"/>
    </location>
</feature>
<dbReference type="Gene3D" id="3.50.50.80">
    <property type="entry name" value="Ubiquitin-activating enzyme E1, inactive adenylation domain, subdomain 1"/>
    <property type="match status" value="1"/>
</dbReference>
<dbReference type="PROSITE" id="PS00865">
    <property type="entry name" value="UBIQUITIN_ACTIVAT_2"/>
    <property type="match status" value="1"/>
</dbReference>
<dbReference type="GO" id="GO:0031510">
    <property type="term" value="C:SUMO activating enzyme complex"/>
    <property type="evidence" value="ECO:0007669"/>
    <property type="project" value="TreeGrafter"/>
</dbReference>
<dbReference type="FunFam" id="3.10.290.60:FF:000001">
    <property type="entry name" value="Ubiquitin-activating enzyme E1 2"/>
    <property type="match status" value="1"/>
</dbReference>
<keyword evidence="6" id="KW-0547">Nucleotide-binding</keyword>